<dbReference type="EMBL" id="HACG01007145">
    <property type="protein sequence ID" value="CEK54010.1"/>
    <property type="molecule type" value="Transcribed_RNA"/>
</dbReference>
<keyword evidence="2" id="KW-0677">Repeat</keyword>
<evidence type="ECO:0000256" key="3">
    <source>
        <dbReference type="ARBA" id="ARBA00023242"/>
    </source>
</evidence>
<dbReference type="SMART" id="SM00368">
    <property type="entry name" value="LRR_RI"/>
    <property type="match status" value="5"/>
</dbReference>
<feature type="non-terminal residue" evidence="4">
    <location>
        <position position="1"/>
    </location>
</feature>
<dbReference type="InterPro" id="IPR052311">
    <property type="entry name" value="MMS22L-TONSL_complex_comp"/>
</dbReference>
<dbReference type="Gene3D" id="3.80.10.10">
    <property type="entry name" value="Ribonuclease Inhibitor"/>
    <property type="match status" value="1"/>
</dbReference>
<sequence length="498" mass="55354">KHNSVRVTSLRIGREVTAEAKMNDSLVRPIQRQPSSNFDSNFTTDSTATVQRLDVFGSSSNSHVAEAVQNTEKFEKPTYANSIRVKVKVKELTLLLPIQPADQEKTISWLFQQVRERYFSMFLLSPTLTLSTQDGTILCGSDIIKTILQDGDLLTANVCAWERPKLEDRYAQACKLCLTTTNTQILTLLQKTDQSGHLQLSDMGLGYSHLQPVFQALHDHKILTELRINGNRLGDAGIASLMKLLNSLPHLKILSLETNCISAEGIQTMSSALTSELCLQALSTLSLSHNCLDDNVAEFLASVITRLPKLCSLSLCSCNFSYRLFSPSLLQAFQEQRFEHLNMSENNIGDKGLGLLLPVLHSDCLRQLDISYTCSTSDQDVFQYLENFISNEQCCLLELSLAGNHLSPADVTLINRLPMLAKSLHSLILSQNQNINNKSLQKLLYLSADKNSNLDEITARGCTLSSPLDQELLDAFTSKMSSLVPLKKFVFTCRALTS</sequence>
<name>A0A0B6YEV1_9EUPU</name>
<evidence type="ECO:0000256" key="1">
    <source>
        <dbReference type="ARBA" id="ARBA00004123"/>
    </source>
</evidence>
<dbReference type="PANTHER" id="PTHR46358">
    <property type="entry name" value="TONSOKU-LIKE PROTEIN"/>
    <property type="match status" value="1"/>
</dbReference>
<dbReference type="GO" id="GO:0043596">
    <property type="term" value="C:nuclear replication fork"/>
    <property type="evidence" value="ECO:0007669"/>
    <property type="project" value="TreeGrafter"/>
</dbReference>
<gene>
    <name evidence="4" type="primary">ORF21753</name>
</gene>
<dbReference type="InterPro" id="IPR032675">
    <property type="entry name" value="LRR_dom_sf"/>
</dbReference>
<proteinExistence type="predicted"/>
<reference evidence="4" key="1">
    <citation type="submission" date="2014-12" db="EMBL/GenBank/DDBJ databases">
        <title>Insight into the proteome of Arion vulgaris.</title>
        <authorList>
            <person name="Aradska J."/>
            <person name="Bulat T."/>
            <person name="Smidak R."/>
            <person name="Sarate P."/>
            <person name="Gangsoo J."/>
            <person name="Sialana F."/>
            <person name="Bilban M."/>
            <person name="Lubec G."/>
        </authorList>
    </citation>
    <scope>NUCLEOTIDE SEQUENCE</scope>
    <source>
        <tissue evidence="4">Skin</tissue>
    </source>
</reference>
<dbReference type="SUPFAM" id="SSF52047">
    <property type="entry name" value="RNI-like"/>
    <property type="match status" value="1"/>
</dbReference>
<evidence type="ECO:0000256" key="2">
    <source>
        <dbReference type="ARBA" id="ARBA00022737"/>
    </source>
</evidence>
<dbReference type="GO" id="GO:0000724">
    <property type="term" value="P:double-strand break repair via homologous recombination"/>
    <property type="evidence" value="ECO:0007669"/>
    <property type="project" value="TreeGrafter"/>
</dbReference>
<dbReference type="Pfam" id="PF13516">
    <property type="entry name" value="LRR_6"/>
    <property type="match status" value="3"/>
</dbReference>
<organism evidence="4">
    <name type="scientific">Arion vulgaris</name>
    <dbReference type="NCBI Taxonomy" id="1028688"/>
    <lineage>
        <taxon>Eukaryota</taxon>
        <taxon>Metazoa</taxon>
        <taxon>Spiralia</taxon>
        <taxon>Lophotrochozoa</taxon>
        <taxon>Mollusca</taxon>
        <taxon>Gastropoda</taxon>
        <taxon>Heterobranchia</taxon>
        <taxon>Euthyneura</taxon>
        <taxon>Panpulmonata</taxon>
        <taxon>Eupulmonata</taxon>
        <taxon>Stylommatophora</taxon>
        <taxon>Helicina</taxon>
        <taxon>Arionoidea</taxon>
        <taxon>Arionidae</taxon>
        <taxon>Arion</taxon>
    </lineage>
</organism>
<dbReference type="PANTHER" id="PTHR46358:SF1">
    <property type="entry name" value="TONSOKU-LIKE PROTEIN"/>
    <property type="match status" value="1"/>
</dbReference>
<evidence type="ECO:0000313" key="4">
    <source>
        <dbReference type="EMBL" id="CEK54010.1"/>
    </source>
</evidence>
<comment type="subcellular location">
    <subcellularLocation>
        <location evidence="1">Nucleus</location>
    </subcellularLocation>
</comment>
<keyword evidence="3" id="KW-0539">Nucleus</keyword>
<dbReference type="GO" id="GO:0031297">
    <property type="term" value="P:replication fork processing"/>
    <property type="evidence" value="ECO:0007669"/>
    <property type="project" value="TreeGrafter"/>
</dbReference>
<dbReference type="AlphaFoldDB" id="A0A0B6YEV1"/>
<feature type="non-terminal residue" evidence="4">
    <location>
        <position position="498"/>
    </location>
</feature>
<protein>
    <submittedName>
        <fullName evidence="4">Uncharacterized protein</fullName>
    </submittedName>
</protein>
<accession>A0A0B6YEV1</accession>
<dbReference type="InterPro" id="IPR001611">
    <property type="entry name" value="Leu-rich_rpt"/>
</dbReference>